<comment type="caution">
    <text evidence="3">The sequence shown here is derived from an EMBL/GenBank/DDBJ whole genome shotgun (WGS) entry which is preliminary data.</text>
</comment>
<dbReference type="EMBL" id="BAAAXF010000057">
    <property type="protein sequence ID" value="GAA3500910.1"/>
    <property type="molecule type" value="Genomic_DNA"/>
</dbReference>
<dbReference type="Proteomes" id="UP001501455">
    <property type="component" value="Unassembled WGS sequence"/>
</dbReference>
<evidence type="ECO:0000256" key="2">
    <source>
        <dbReference type="SAM" id="SignalP"/>
    </source>
</evidence>
<evidence type="ECO:0000256" key="1">
    <source>
        <dbReference type="SAM" id="MobiDB-lite"/>
    </source>
</evidence>
<feature type="chain" id="PRO_5046775083" description="DUF2946 domain-containing protein" evidence="2">
    <location>
        <begin position="17"/>
        <end position="129"/>
    </location>
</feature>
<evidence type="ECO:0008006" key="5">
    <source>
        <dbReference type="Google" id="ProtNLM"/>
    </source>
</evidence>
<dbReference type="Pfam" id="PF19650">
    <property type="entry name" value="DUF6153"/>
    <property type="match status" value="1"/>
</dbReference>
<gene>
    <name evidence="3" type="ORF">GCM10019016_080170</name>
</gene>
<dbReference type="RefSeq" id="WP_086697029.1">
    <property type="nucleotide sequence ID" value="NZ_BAAAXF010000057.1"/>
</dbReference>
<keyword evidence="4" id="KW-1185">Reference proteome</keyword>
<protein>
    <recommendedName>
        <fullName evidence="5">DUF2946 domain-containing protein</fullName>
    </recommendedName>
</protein>
<sequence>MATLFAVVLAVFAMHALTTHHHSHSCHAAAMPLTDAGDKTQHAHTAVAPGEATKTPDGPDGESPCDHGGAGDSCLALLGIVAALLAFALRRGISNRVLCVLRRWAAPAHRWISRTGDPPCLHRLSILRC</sequence>
<evidence type="ECO:0000313" key="3">
    <source>
        <dbReference type="EMBL" id="GAA3500910.1"/>
    </source>
</evidence>
<proteinExistence type="predicted"/>
<evidence type="ECO:0000313" key="4">
    <source>
        <dbReference type="Proteomes" id="UP001501455"/>
    </source>
</evidence>
<accession>A0ABP6U173</accession>
<feature type="signal peptide" evidence="2">
    <location>
        <begin position="1"/>
        <end position="16"/>
    </location>
</feature>
<feature type="region of interest" description="Disordered" evidence="1">
    <location>
        <begin position="38"/>
        <end position="66"/>
    </location>
</feature>
<reference evidence="4" key="1">
    <citation type="journal article" date="2019" name="Int. J. Syst. Evol. Microbiol.">
        <title>The Global Catalogue of Microorganisms (GCM) 10K type strain sequencing project: providing services to taxonomists for standard genome sequencing and annotation.</title>
        <authorList>
            <consortium name="The Broad Institute Genomics Platform"/>
            <consortium name="The Broad Institute Genome Sequencing Center for Infectious Disease"/>
            <person name="Wu L."/>
            <person name="Ma J."/>
        </authorList>
    </citation>
    <scope>NUCLEOTIDE SEQUENCE [LARGE SCALE GENOMIC DNA]</scope>
    <source>
        <strain evidence="4">JCM 4816</strain>
    </source>
</reference>
<name>A0ABP6U173_9ACTN</name>
<dbReference type="InterPro" id="IPR046151">
    <property type="entry name" value="DUF6153"/>
</dbReference>
<organism evidence="3 4">
    <name type="scientific">Streptomyces prasinosporus</name>
    <dbReference type="NCBI Taxonomy" id="68256"/>
    <lineage>
        <taxon>Bacteria</taxon>
        <taxon>Bacillati</taxon>
        <taxon>Actinomycetota</taxon>
        <taxon>Actinomycetes</taxon>
        <taxon>Kitasatosporales</taxon>
        <taxon>Streptomycetaceae</taxon>
        <taxon>Streptomyces</taxon>
        <taxon>Streptomyces albogriseolus group</taxon>
    </lineage>
</organism>
<keyword evidence="2" id="KW-0732">Signal</keyword>